<reference evidence="2 3" key="1">
    <citation type="submission" date="2019-07" db="EMBL/GenBank/DDBJ databases">
        <title>Sulfurimonas paralvinellae sp. nov., a novel mesophilic, hydrogen- and sulfur-oxidizing chemolithoautotroph within the Epsilonproteo- bacteria isolated from a deep-sea hydrothermal vent polychaete nest, reclassification of Thiomicrospira denitrificans as Sulfurimonas denitrificans comb. nov. and emended description of the genus Sulfurimonas.</title>
        <authorList>
            <person name="Wang S."/>
            <person name="Jiang L."/>
            <person name="Shao Z."/>
        </authorList>
    </citation>
    <scope>NUCLEOTIDE SEQUENCE [LARGE SCALE GENOMIC DNA]</scope>
    <source>
        <strain evidence="2 3">GO25</strain>
    </source>
</reference>
<protein>
    <submittedName>
        <fullName evidence="2">Uncharacterized protein</fullName>
    </submittedName>
</protein>
<sequence length="73" mass="7953">MQVAQYTFRSPYPSPVQVGRLDPSSVKDNGTNSSQSDPAALTNETQKKAKNFEATHKKDVVPAVSNNLLDVYA</sequence>
<gene>
    <name evidence="2" type="ORF">FM071_09920</name>
</gene>
<dbReference type="KEGG" id="spal:FM071_09920"/>
<organism evidence="2 3">
    <name type="scientific">Sulfurimonas paralvinellae</name>
    <dbReference type="NCBI Taxonomy" id="317658"/>
    <lineage>
        <taxon>Bacteria</taxon>
        <taxon>Pseudomonadati</taxon>
        <taxon>Campylobacterota</taxon>
        <taxon>Epsilonproteobacteria</taxon>
        <taxon>Campylobacterales</taxon>
        <taxon>Sulfurimonadaceae</taxon>
        <taxon>Sulfurimonas</taxon>
    </lineage>
</organism>
<keyword evidence="3" id="KW-1185">Reference proteome</keyword>
<dbReference type="RefSeq" id="WP_193110847.1">
    <property type="nucleotide sequence ID" value="NZ_CP041406.1"/>
</dbReference>
<evidence type="ECO:0000313" key="3">
    <source>
        <dbReference type="Proteomes" id="UP000593580"/>
    </source>
</evidence>
<accession>A0A7M1BA44</accession>
<dbReference type="AlphaFoldDB" id="A0A7M1BA44"/>
<dbReference type="EMBL" id="CP041406">
    <property type="protein sequence ID" value="QOP46590.1"/>
    <property type="molecule type" value="Genomic_DNA"/>
</dbReference>
<feature type="region of interest" description="Disordered" evidence="1">
    <location>
        <begin position="1"/>
        <end position="44"/>
    </location>
</feature>
<name>A0A7M1BA44_9BACT</name>
<evidence type="ECO:0000313" key="2">
    <source>
        <dbReference type="EMBL" id="QOP46590.1"/>
    </source>
</evidence>
<dbReference type="Proteomes" id="UP000593580">
    <property type="component" value="Chromosome"/>
</dbReference>
<proteinExistence type="predicted"/>
<evidence type="ECO:0000256" key="1">
    <source>
        <dbReference type="SAM" id="MobiDB-lite"/>
    </source>
</evidence>
<feature type="compositionally biased region" description="Polar residues" evidence="1">
    <location>
        <begin position="26"/>
        <end position="37"/>
    </location>
</feature>